<dbReference type="InterPro" id="IPR038765">
    <property type="entry name" value="Papain-like_cys_pep_sf"/>
</dbReference>
<gene>
    <name evidence="2" type="ORF">HUK82_02310</name>
</gene>
<evidence type="ECO:0000313" key="2">
    <source>
        <dbReference type="EMBL" id="NVN39401.1"/>
    </source>
</evidence>
<evidence type="ECO:0000259" key="1">
    <source>
        <dbReference type="SMART" id="SM00460"/>
    </source>
</evidence>
<dbReference type="InterPro" id="IPR013589">
    <property type="entry name" value="Bac_transglu_N"/>
</dbReference>
<dbReference type="Proteomes" id="UP000585665">
    <property type="component" value="Unassembled WGS sequence"/>
</dbReference>
<dbReference type="Gene3D" id="3.10.620.30">
    <property type="match status" value="1"/>
</dbReference>
<dbReference type="SMART" id="SM00460">
    <property type="entry name" value="TGc"/>
    <property type="match status" value="1"/>
</dbReference>
<sequence>MIYRVRHVTRYAYETPVDLATHLVHLTPRAASGQEVVRSTLLVDPPASRRTDGTDYFGNPIACLFHEEPHTSFVLTAVSDVSVAPTRSLTPGPAWESVVRAVRHDASAWQAAEFTLASPACPVSARAGEWVATSFTPGRPIGDAVMHLTRRIYTDFSFRAGVTGLATTIDEILDGRAGVCQDFTNLMISGLRWLGVPARYISGYIRTYPRGDAAQLLGADQSHAWVGVWLGPEMGWVGFDPTNGILGGGEHVITAYGRDYRDISPVRGMILGGGRGSMSVEVDLLPCDEAQARGVLFPEEKRPAPG</sequence>
<dbReference type="SUPFAM" id="SSF54001">
    <property type="entry name" value="Cysteine proteinases"/>
    <property type="match status" value="1"/>
</dbReference>
<dbReference type="PANTHER" id="PTHR33490">
    <property type="entry name" value="BLR5614 PROTEIN-RELATED"/>
    <property type="match status" value="1"/>
</dbReference>
<dbReference type="EMBL" id="JABXXR010000008">
    <property type="protein sequence ID" value="NVN39401.1"/>
    <property type="molecule type" value="Genomic_DNA"/>
</dbReference>
<reference evidence="2 3" key="1">
    <citation type="submission" date="2020-06" db="EMBL/GenBank/DDBJ databases">
        <title>Description of novel acetic acid bacteria.</title>
        <authorList>
            <person name="Sombolestani A."/>
        </authorList>
    </citation>
    <scope>NUCLEOTIDE SEQUENCE [LARGE SCALE GENOMIC DNA]</scope>
    <source>
        <strain evidence="2 3">LMG 27010</strain>
    </source>
</reference>
<keyword evidence="3" id="KW-1185">Reference proteome</keyword>
<dbReference type="InterPro" id="IPR002931">
    <property type="entry name" value="Transglutaminase-like"/>
</dbReference>
<accession>A0A850PEB4</accession>
<dbReference type="PANTHER" id="PTHR33490:SF7">
    <property type="entry name" value="BLR2979 PROTEIN"/>
    <property type="match status" value="1"/>
</dbReference>
<dbReference type="AlphaFoldDB" id="A0A850PEB4"/>
<feature type="domain" description="Transglutaminase-like" evidence="1">
    <location>
        <begin position="172"/>
        <end position="243"/>
    </location>
</feature>
<evidence type="ECO:0000313" key="3">
    <source>
        <dbReference type="Proteomes" id="UP000585665"/>
    </source>
</evidence>
<dbReference type="Pfam" id="PF01841">
    <property type="entry name" value="Transglut_core"/>
    <property type="match status" value="1"/>
</dbReference>
<organism evidence="2 3">
    <name type="scientific">Ameyamaea chiangmaiensis</name>
    <dbReference type="NCBI Taxonomy" id="442969"/>
    <lineage>
        <taxon>Bacteria</taxon>
        <taxon>Pseudomonadati</taxon>
        <taxon>Pseudomonadota</taxon>
        <taxon>Alphaproteobacteria</taxon>
        <taxon>Acetobacterales</taxon>
        <taxon>Acetobacteraceae</taxon>
        <taxon>Ameyamaea</taxon>
    </lineage>
</organism>
<name>A0A850PEB4_9PROT</name>
<dbReference type="Pfam" id="PF08379">
    <property type="entry name" value="Bact_transglu_N"/>
    <property type="match status" value="1"/>
</dbReference>
<proteinExistence type="predicted"/>
<comment type="caution">
    <text evidence="2">The sequence shown here is derived from an EMBL/GenBank/DDBJ whole genome shotgun (WGS) entry which is preliminary data.</text>
</comment>
<dbReference type="RefSeq" id="WP_176612417.1">
    <property type="nucleotide sequence ID" value="NZ_JABXXR010000008.1"/>
</dbReference>
<protein>
    <submittedName>
        <fullName evidence="2">Transglutaminase family protein</fullName>
    </submittedName>
</protein>